<feature type="domain" description="DUF5916" evidence="2">
    <location>
        <begin position="237"/>
        <end position="335"/>
    </location>
</feature>
<dbReference type="OrthoDB" id="9786766at2"/>
<dbReference type="InterPro" id="IPR010502">
    <property type="entry name" value="Carb-bd_dom_fam9"/>
</dbReference>
<gene>
    <name evidence="3" type="ORF">SAMN04488122_6585</name>
</gene>
<dbReference type="Pfam" id="PF19313">
    <property type="entry name" value="DUF5916"/>
    <property type="match status" value="1"/>
</dbReference>
<organism evidence="3 4">
    <name type="scientific">Chitinophaga arvensicola</name>
    <dbReference type="NCBI Taxonomy" id="29529"/>
    <lineage>
        <taxon>Bacteria</taxon>
        <taxon>Pseudomonadati</taxon>
        <taxon>Bacteroidota</taxon>
        <taxon>Chitinophagia</taxon>
        <taxon>Chitinophagales</taxon>
        <taxon>Chitinophagaceae</taxon>
        <taxon>Chitinophaga</taxon>
    </lineage>
</organism>
<dbReference type="GO" id="GO:0016052">
    <property type="term" value="P:carbohydrate catabolic process"/>
    <property type="evidence" value="ECO:0007669"/>
    <property type="project" value="InterPro"/>
</dbReference>
<accession>A0A1I0SDG4</accession>
<dbReference type="CDD" id="cd09618">
    <property type="entry name" value="CBM9_like_2"/>
    <property type="match status" value="1"/>
</dbReference>
<evidence type="ECO:0000259" key="2">
    <source>
        <dbReference type="Pfam" id="PF19313"/>
    </source>
</evidence>
<evidence type="ECO:0000259" key="1">
    <source>
        <dbReference type="Pfam" id="PF06452"/>
    </source>
</evidence>
<dbReference type="Proteomes" id="UP000199310">
    <property type="component" value="Unassembled WGS sequence"/>
</dbReference>
<dbReference type="GO" id="GO:0030246">
    <property type="term" value="F:carbohydrate binding"/>
    <property type="evidence" value="ECO:0007669"/>
    <property type="project" value="InterPro"/>
</dbReference>
<keyword evidence="4" id="KW-1185">Reference proteome</keyword>
<dbReference type="InterPro" id="IPR045670">
    <property type="entry name" value="DUF5916"/>
</dbReference>
<name>A0A1I0SDG4_9BACT</name>
<dbReference type="RefSeq" id="WP_089903585.1">
    <property type="nucleotide sequence ID" value="NZ_FOJG01000002.1"/>
</dbReference>
<evidence type="ECO:0000313" key="3">
    <source>
        <dbReference type="EMBL" id="SEW56180.1"/>
    </source>
</evidence>
<dbReference type="Gene3D" id="2.60.40.1190">
    <property type="match status" value="1"/>
</dbReference>
<proteinExistence type="predicted"/>
<sequence>MFRIIPLIICCSFIGLSVTAQKKNDAFQLHIRKAVSPVKIDGIIDEAAWLQADVATGFHMILPMDTSAALLRTDVRMTYDDHNLYLVVENYTSGDGPYMVESLRRDFAFLKNDNFIMFMDPFDDQTNGFAFGANAAGAQWDGLMYDGGKVDLSWDNKWTSVVKNYPDKWVFEAVIPFKTIRYKKGITKWGINFGRNDLKTTEKSSWAPVPRQFPSASLAYTGNLVWDAAPPPAGANVSLIPYLLGGMSKDYDKNTPTKYRRDAGLDAKVAVTSSLNLDLTVNPDFSQVDVDKQVTNLDRFELFYPEKRQFFLENGDQFSNFGYTTIRPFFSRRIGLGGVPIRFGARLSGKLNKDWRLGVMNMQTGKQEETGLPAQNFTVAALQRRVFSRSNLGFIFINKESINYDPSKVTDKPVYNQYNRNMGLEYNLASSNNFWTGKAMLLKSSSPNKTGHDIAHAANLQYTSKQWNIGWQHEYVGRNYNAEVGYVPRQGYIKVAPQITRLFFPLSGPVLSHGPQVTSTWFFEETNMHRTDNETMLNYGIVFRKRNTLNVWASNTYIKLLQPFDPTNTGKDSLFTGSQHNWNTVGADYVSKPQSLFTYALSARYGGYYADGTRLMTNTELGYRFQPYVSIALSANYNNINLPKPWGNNSFWLVGPRLDVTMTNTLFFTGFMQYNGQQKNMNLNTRFQWRYRPASDLFIVYTDNYLPEPFWVRNRALVLKLVYWFNI</sequence>
<dbReference type="STRING" id="29529.SAMN04488122_6585"/>
<dbReference type="Pfam" id="PF06452">
    <property type="entry name" value="CBM9_1"/>
    <property type="match status" value="1"/>
</dbReference>
<dbReference type="AlphaFoldDB" id="A0A1I0SDG4"/>
<dbReference type="SUPFAM" id="SSF49344">
    <property type="entry name" value="CBD9-like"/>
    <property type="match status" value="1"/>
</dbReference>
<feature type="domain" description="Carbohydrate-binding" evidence="1">
    <location>
        <begin position="40"/>
        <end position="201"/>
    </location>
</feature>
<dbReference type="EMBL" id="FOJG01000002">
    <property type="protein sequence ID" value="SEW56180.1"/>
    <property type="molecule type" value="Genomic_DNA"/>
</dbReference>
<evidence type="ECO:0000313" key="4">
    <source>
        <dbReference type="Proteomes" id="UP000199310"/>
    </source>
</evidence>
<dbReference type="GO" id="GO:0004553">
    <property type="term" value="F:hydrolase activity, hydrolyzing O-glycosyl compounds"/>
    <property type="evidence" value="ECO:0007669"/>
    <property type="project" value="InterPro"/>
</dbReference>
<protein>
    <submittedName>
        <fullName evidence="3">Carbohydrate family 9 binding domain-like</fullName>
    </submittedName>
</protein>
<reference evidence="4" key="1">
    <citation type="submission" date="2016-10" db="EMBL/GenBank/DDBJ databases">
        <authorList>
            <person name="Varghese N."/>
            <person name="Submissions S."/>
        </authorList>
    </citation>
    <scope>NUCLEOTIDE SEQUENCE [LARGE SCALE GENOMIC DNA]</scope>
    <source>
        <strain evidence="4">DSM 3695</strain>
    </source>
</reference>